<comment type="caution">
    <text evidence="2">The sequence shown here is derived from an EMBL/GenBank/DDBJ whole genome shotgun (WGS) entry which is preliminary data.</text>
</comment>
<proteinExistence type="predicted"/>
<dbReference type="InterPro" id="IPR011893">
    <property type="entry name" value="Selenoprotein_Rdx-typ"/>
</dbReference>
<name>A0A818AV43_9BILA</name>
<keyword evidence="1" id="KW-0676">Redox-active center</keyword>
<protein>
    <submittedName>
        <fullName evidence="2">Uncharacterized protein</fullName>
    </submittedName>
</protein>
<reference evidence="2" key="1">
    <citation type="submission" date="2021-02" db="EMBL/GenBank/DDBJ databases">
        <authorList>
            <person name="Nowell W R."/>
        </authorList>
    </citation>
    <scope>NUCLEOTIDE SEQUENCE</scope>
</reference>
<gene>
    <name evidence="2" type="ORF">KIK155_LOCUS9116</name>
</gene>
<sequence length="96" mass="10649">MLSVSTTQLHQKAIDITGMPTLMQSGMFEVFVDGKLIHSKNAGQGFPDTKIESSVDCDLAMIECSYWLIVDDVLCDKATTKSIRLIESYMVVSRQS</sequence>
<evidence type="ECO:0000313" key="2">
    <source>
        <dbReference type="EMBL" id="CAF3411911.1"/>
    </source>
</evidence>
<dbReference type="EMBL" id="CAJNYV010001241">
    <property type="protein sequence ID" value="CAF3411911.1"/>
    <property type="molecule type" value="Genomic_DNA"/>
</dbReference>
<dbReference type="AlphaFoldDB" id="A0A818AV43"/>
<dbReference type="SUPFAM" id="SSF52833">
    <property type="entry name" value="Thioredoxin-like"/>
    <property type="match status" value="1"/>
</dbReference>
<accession>A0A818AV43</accession>
<dbReference type="InterPro" id="IPR036249">
    <property type="entry name" value="Thioredoxin-like_sf"/>
</dbReference>
<dbReference type="Pfam" id="PF10262">
    <property type="entry name" value="Rdx"/>
    <property type="match status" value="1"/>
</dbReference>
<dbReference type="Gene3D" id="3.40.30.10">
    <property type="entry name" value="Glutaredoxin"/>
    <property type="match status" value="1"/>
</dbReference>
<evidence type="ECO:0000313" key="3">
    <source>
        <dbReference type="Proteomes" id="UP000663865"/>
    </source>
</evidence>
<dbReference type="Proteomes" id="UP000663865">
    <property type="component" value="Unassembled WGS sequence"/>
</dbReference>
<evidence type="ECO:0000256" key="1">
    <source>
        <dbReference type="ARBA" id="ARBA00023284"/>
    </source>
</evidence>
<organism evidence="2 3">
    <name type="scientific">Rotaria socialis</name>
    <dbReference type="NCBI Taxonomy" id="392032"/>
    <lineage>
        <taxon>Eukaryota</taxon>
        <taxon>Metazoa</taxon>
        <taxon>Spiralia</taxon>
        <taxon>Gnathifera</taxon>
        <taxon>Rotifera</taxon>
        <taxon>Eurotatoria</taxon>
        <taxon>Bdelloidea</taxon>
        <taxon>Philodinida</taxon>
        <taxon>Philodinidae</taxon>
        <taxon>Rotaria</taxon>
    </lineage>
</organism>